<gene>
    <name evidence="2" type="ORF">ACFP1Z_10975</name>
</gene>
<dbReference type="RefSeq" id="WP_390315842.1">
    <property type="nucleotide sequence ID" value="NZ_JBHSPB010000005.1"/>
</dbReference>
<protein>
    <recommendedName>
        <fullName evidence="4">DUF4185 domain-containing protein</fullName>
    </recommendedName>
</protein>
<evidence type="ECO:0008006" key="4">
    <source>
        <dbReference type="Google" id="ProtNLM"/>
    </source>
</evidence>
<reference evidence="3" key="1">
    <citation type="journal article" date="2019" name="Int. J. Syst. Evol. Microbiol.">
        <title>The Global Catalogue of Microorganisms (GCM) 10K type strain sequencing project: providing services to taxonomists for standard genome sequencing and annotation.</title>
        <authorList>
            <consortium name="The Broad Institute Genomics Platform"/>
            <consortium name="The Broad Institute Genome Sequencing Center for Infectious Disease"/>
            <person name="Wu L."/>
            <person name="Ma J."/>
        </authorList>
    </citation>
    <scope>NUCLEOTIDE SEQUENCE [LARGE SCALE GENOMIC DNA]</scope>
    <source>
        <strain evidence="3">CGMCC 4.7304</strain>
    </source>
</reference>
<comment type="caution">
    <text evidence="2">The sequence shown here is derived from an EMBL/GenBank/DDBJ whole genome shotgun (WGS) entry which is preliminary data.</text>
</comment>
<dbReference type="EMBL" id="JBHSPB010000005">
    <property type="protein sequence ID" value="MFC5720685.1"/>
    <property type="molecule type" value="Genomic_DNA"/>
</dbReference>
<organism evidence="2 3">
    <name type="scientific">Streptomyces gamaensis</name>
    <dbReference type="NCBI Taxonomy" id="1763542"/>
    <lineage>
        <taxon>Bacteria</taxon>
        <taxon>Bacillati</taxon>
        <taxon>Actinomycetota</taxon>
        <taxon>Actinomycetes</taxon>
        <taxon>Kitasatosporales</taxon>
        <taxon>Streptomycetaceae</taxon>
        <taxon>Streptomyces</taxon>
    </lineage>
</organism>
<keyword evidence="3" id="KW-1185">Reference proteome</keyword>
<proteinExistence type="predicted"/>
<name>A0ABW0Z218_9ACTN</name>
<dbReference type="Proteomes" id="UP001596083">
    <property type="component" value="Unassembled WGS sequence"/>
</dbReference>
<evidence type="ECO:0000313" key="3">
    <source>
        <dbReference type="Proteomes" id="UP001596083"/>
    </source>
</evidence>
<evidence type="ECO:0000313" key="2">
    <source>
        <dbReference type="EMBL" id="MFC5720685.1"/>
    </source>
</evidence>
<accession>A0ABW0Z218</accession>
<evidence type="ECO:0000256" key="1">
    <source>
        <dbReference type="SAM" id="MobiDB-lite"/>
    </source>
</evidence>
<feature type="region of interest" description="Disordered" evidence="1">
    <location>
        <begin position="1"/>
        <end position="20"/>
    </location>
</feature>
<sequence length="419" mass="44847">MRTHTTAASSPEPVRHGTRPPAAQAIRAVLAALTAVAVLLPQGSAAFDREAPPRVTAVRPLPSLTGDFAEYAAHGGHGGPASHWTGGDSTYSARTPAGELWIFSDTFLGTVRPDGSRAPVTGGGTGDTTPFVHNSFVLWSAARGHGPRTVTGRSPSGRPTAVVTDDRDWYWARAALPRPADGGTDVVYARYARTGPGPLDVVRRGNALARFRRGDFTRPESLTPLPSATRTAWGAWLERGPGGTYVYGTEPAPSGGGHYLRLARVTGIDLRAAWQYRTADGSWSPDESRAARLTGADGRALRTADEVSVVRHGGWYALVTQRADEPFSAELQLAWSRAPGGPFTRPVGVYRAPEAGPTGSYRDRNVFAYNAHEHPELARPGELVVSYNVNSLAPDDVIRDASIYRPRFVRIALAPPAHR</sequence>